<dbReference type="AlphaFoldDB" id="A0A212M1T2"/>
<name>A0A212M1T2_9FIRM</name>
<dbReference type="EMBL" id="FMJE01000007">
    <property type="protein sequence ID" value="SCM83748.1"/>
    <property type="molecule type" value="Genomic_DNA"/>
</dbReference>
<gene>
    <name evidence="1" type="ORF">KL86SPO_70606</name>
</gene>
<proteinExistence type="predicted"/>
<evidence type="ECO:0000313" key="1">
    <source>
        <dbReference type="EMBL" id="SCM83748.1"/>
    </source>
</evidence>
<reference evidence="1" key="1">
    <citation type="submission" date="2016-08" db="EMBL/GenBank/DDBJ databases">
        <authorList>
            <person name="Seilhamer J.J."/>
        </authorList>
    </citation>
    <scope>NUCLEOTIDE SEQUENCE</scope>
    <source>
        <strain evidence="1">86</strain>
    </source>
</reference>
<accession>A0A212M1T2</accession>
<organism evidence="1">
    <name type="scientific">uncultured Sporomusa sp</name>
    <dbReference type="NCBI Taxonomy" id="307249"/>
    <lineage>
        <taxon>Bacteria</taxon>
        <taxon>Bacillati</taxon>
        <taxon>Bacillota</taxon>
        <taxon>Negativicutes</taxon>
        <taxon>Selenomonadales</taxon>
        <taxon>Sporomusaceae</taxon>
        <taxon>Sporomusa</taxon>
        <taxon>environmental samples</taxon>
    </lineage>
</organism>
<protein>
    <submittedName>
        <fullName evidence="1">Uncharacterized protein</fullName>
    </submittedName>
</protein>
<sequence>MDNFMRIIHNNIECYTTVSHWVDKTKQAHLEPAERLSIYFSVSYAAL</sequence>